<comment type="caution">
    <text evidence="1">The sequence shown here is derived from an EMBL/GenBank/DDBJ whole genome shotgun (WGS) entry which is preliminary data.</text>
</comment>
<proteinExistence type="predicted"/>
<gene>
    <name evidence="1" type="ORF">Scinn_65300</name>
</gene>
<organism evidence="1 2">
    <name type="scientific">Streptomyces virginiae</name>
    <name type="common">Streptomyces cinnamonensis</name>
    <dbReference type="NCBI Taxonomy" id="1961"/>
    <lineage>
        <taxon>Bacteria</taxon>
        <taxon>Bacillati</taxon>
        <taxon>Actinomycetota</taxon>
        <taxon>Actinomycetes</taxon>
        <taxon>Kitasatosporales</taxon>
        <taxon>Streptomycetaceae</taxon>
        <taxon>Streptomyces</taxon>
    </lineage>
</organism>
<evidence type="ECO:0000313" key="1">
    <source>
        <dbReference type="EMBL" id="GHI17067.1"/>
    </source>
</evidence>
<dbReference type="EMBL" id="BNDV01000016">
    <property type="protein sequence ID" value="GHI17067.1"/>
    <property type="molecule type" value="Genomic_DNA"/>
</dbReference>
<evidence type="ECO:0000313" key="2">
    <source>
        <dbReference type="Proteomes" id="UP000660554"/>
    </source>
</evidence>
<protein>
    <submittedName>
        <fullName evidence="1">Uncharacterized protein</fullName>
    </submittedName>
</protein>
<sequence length="48" mass="5178">MELLLVLDDIEEDEAAGAAAVDVEDDDELEAGFEAGVLLDEAPRLSFR</sequence>
<reference evidence="2" key="1">
    <citation type="submission" date="2020-09" db="EMBL/GenBank/DDBJ databases">
        <title>Whole genome shotgun sequence of Streptomyces cinnamonensis NBRC 15873.</title>
        <authorList>
            <person name="Komaki H."/>
            <person name="Tamura T."/>
        </authorList>
    </citation>
    <scope>NUCLEOTIDE SEQUENCE [LARGE SCALE GENOMIC DNA]</scope>
    <source>
        <strain evidence="2">NBRC 15873</strain>
    </source>
</reference>
<keyword evidence="2" id="KW-1185">Reference proteome</keyword>
<dbReference type="Proteomes" id="UP000660554">
    <property type="component" value="Unassembled WGS sequence"/>
</dbReference>
<accession>A0ABQ3NWB3</accession>
<name>A0ABQ3NWB3_STRVG</name>